<dbReference type="InterPro" id="IPR001816">
    <property type="entry name" value="Transl_elong_EFTs/EF1B"/>
</dbReference>
<dbReference type="AlphaFoldDB" id="A0A073IQ30"/>
<dbReference type="FunFam" id="1.10.8.10:FF:000001">
    <property type="entry name" value="Elongation factor Ts"/>
    <property type="match status" value="1"/>
</dbReference>
<name>A0A073IQ30_9BACT</name>
<feature type="region of interest" description="Involved in Mg(2+) ion dislocation from EF-Tu" evidence="5">
    <location>
        <begin position="82"/>
        <end position="85"/>
    </location>
</feature>
<dbReference type="SUPFAM" id="SSF46934">
    <property type="entry name" value="UBA-like"/>
    <property type="match status" value="1"/>
</dbReference>
<dbReference type="GO" id="GO:0003746">
    <property type="term" value="F:translation elongation factor activity"/>
    <property type="evidence" value="ECO:0007669"/>
    <property type="project" value="UniProtKB-UniRule"/>
</dbReference>
<dbReference type="PANTHER" id="PTHR11741:SF0">
    <property type="entry name" value="ELONGATION FACTOR TS, MITOCHONDRIAL"/>
    <property type="match status" value="1"/>
</dbReference>
<comment type="function">
    <text evidence="5">Associates with the EF-Tu.GDP complex and induces the exchange of GDP to GTP. It remains bound to the aminoacyl-tRNA.EF-Tu.GTP complex up to the GTP hydrolysis stage on the ribosome.</text>
</comment>
<evidence type="ECO:0000256" key="5">
    <source>
        <dbReference type="HAMAP-Rule" id="MF_00050"/>
    </source>
</evidence>
<protein>
    <recommendedName>
        <fullName evidence="2 5">Elongation factor Ts</fullName>
        <shortName evidence="5">EF-Ts</shortName>
    </recommendedName>
</protein>
<dbReference type="Gene3D" id="3.30.479.20">
    <property type="entry name" value="Elongation factor Ts, dimerisation domain"/>
    <property type="match status" value="1"/>
</dbReference>
<evidence type="ECO:0000313" key="7">
    <source>
        <dbReference type="EMBL" id="KEJ91869.1"/>
    </source>
</evidence>
<evidence type="ECO:0000256" key="4">
    <source>
        <dbReference type="ARBA" id="ARBA00022917"/>
    </source>
</evidence>
<dbReference type="PANTHER" id="PTHR11741">
    <property type="entry name" value="ELONGATION FACTOR TS"/>
    <property type="match status" value="1"/>
</dbReference>
<dbReference type="InterPro" id="IPR036402">
    <property type="entry name" value="EF-Ts_dimer_sf"/>
</dbReference>
<evidence type="ECO:0000256" key="2">
    <source>
        <dbReference type="ARBA" id="ARBA00016956"/>
    </source>
</evidence>
<dbReference type="GeneID" id="90984149"/>
<dbReference type="EMBL" id="JMKI01000037">
    <property type="protein sequence ID" value="KEJ91869.1"/>
    <property type="molecule type" value="Genomic_DNA"/>
</dbReference>
<dbReference type="RefSeq" id="WP_037977275.1">
    <property type="nucleotide sequence ID" value="NZ_CALIAO010000065.1"/>
</dbReference>
<dbReference type="NCBIfam" id="TIGR00116">
    <property type="entry name" value="tsf"/>
    <property type="match status" value="1"/>
</dbReference>
<accession>A0A073IQ30</accession>
<proteinExistence type="inferred from homology"/>
<dbReference type="PATRIC" id="fig|2754.20.peg.1068"/>
<reference evidence="7 8" key="1">
    <citation type="submission" date="2014-04" db="EMBL/GenBank/DDBJ databases">
        <title>Draft Genome Sequence of Synergistes jonesii.</title>
        <authorList>
            <person name="Coil D.A."/>
            <person name="Eisen J.A."/>
            <person name="Holland-Moritz H.E."/>
        </authorList>
    </citation>
    <scope>NUCLEOTIDE SEQUENCE [LARGE SCALE GENOMIC DNA]</scope>
    <source>
        <strain evidence="7 8">78-1</strain>
    </source>
</reference>
<dbReference type="SUPFAM" id="SSF54713">
    <property type="entry name" value="Elongation factor Ts (EF-Ts), dimerisation domain"/>
    <property type="match status" value="1"/>
</dbReference>
<dbReference type="GO" id="GO:0005737">
    <property type="term" value="C:cytoplasm"/>
    <property type="evidence" value="ECO:0007669"/>
    <property type="project" value="UniProtKB-SubCell"/>
</dbReference>
<comment type="caution">
    <text evidence="7">The sequence shown here is derived from an EMBL/GenBank/DDBJ whole genome shotgun (WGS) entry which is preliminary data.</text>
</comment>
<dbReference type="PROSITE" id="PS01126">
    <property type="entry name" value="EF_TS_1"/>
    <property type="match status" value="1"/>
</dbReference>
<dbReference type="STRING" id="2754.EH55_07825"/>
<comment type="subcellular location">
    <subcellularLocation>
        <location evidence="5">Cytoplasm</location>
    </subcellularLocation>
</comment>
<gene>
    <name evidence="5 7" type="primary">tsf</name>
    <name evidence="7" type="ORF">EH55_07825</name>
</gene>
<dbReference type="InterPro" id="IPR018101">
    <property type="entry name" value="Transl_elong_Ts_CS"/>
</dbReference>
<evidence type="ECO:0000256" key="3">
    <source>
        <dbReference type="ARBA" id="ARBA00022768"/>
    </source>
</evidence>
<dbReference type="FunFam" id="1.10.286.20:FF:000001">
    <property type="entry name" value="Elongation factor Ts"/>
    <property type="match status" value="1"/>
</dbReference>
<dbReference type="OrthoDB" id="9808348at2"/>
<keyword evidence="3 5" id="KW-0251">Elongation factor</keyword>
<evidence type="ECO:0000313" key="8">
    <source>
        <dbReference type="Proteomes" id="UP000027665"/>
    </source>
</evidence>
<dbReference type="Gene3D" id="1.10.8.10">
    <property type="entry name" value="DNA helicase RuvA subunit, C-terminal domain"/>
    <property type="match status" value="1"/>
</dbReference>
<sequence>MANITAAMVSELRARTSVGMMDCKKALVECDGDMEKACDYLREKGLAKAAKKAGRTASQGKMFTYMHFNTKLAVLLELDCETDFVARTEEFNKLGHDIALHIAAANPAYVKPEDVPADVLERERSVIMAQAREEGKPEKMLEKIAEGRLNKFYEENCLMEQKFTLNPDIKVKDLVVENIAKIGENIIIRRFARFEIAA</sequence>
<dbReference type="eggNOG" id="COG0264">
    <property type="taxonomic scope" value="Bacteria"/>
</dbReference>
<keyword evidence="8" id="KW-1185">Reference proteome</keyword>
<dbReference type="HAMAP" id="MF_00050">
    <property type="entry name" value="EF_Ts"/>
    <property type="match status" value="1"/>
</dbReference>
<keyword evidence="5" id="KW-0963">Cytoplasm</keyword>
<dbReference type="Pfam" id="PF00889">
    <property type="entry name" value="EF_TS"/>
    <property type="match status" value="1"/>
</dbReference>
<dbReference type="InterPro" id="IPR009060">
    <property type="entry name" value="UBA-like_sf"/>
</dbReference>
<dbReference type="CDD" id="cd14275">
    <property type="entry name" value="UBA_EF-Ts"/>
    <property type="match status" value="1"/>
</dbReference>
<feature type="domain" description="Translation elongation factor EFTs/EF1B dimerisation" evidence="6">
    <location>
        <begin position="57"/>
        <end position="177"/>
    </location>
</feature>
<dbReference type="InterPro" id="IPR014039">
    <property type="entry name" value="Transl_elong_EFTs/EF1B_dimer"/>
</dbReference>
<evidence type="ECO:0000256" key="1">
    <source>
        <dbReference type="ARBA" id="ARBA00005532"/>
    </source>
</evidence>
<keyword evidence="4 5" id="KW-0648">Protein biosynthesis</keyword>
<evidence type="ECO:0000259" key="6">
    <source>
        <dbReference type="Pfam" id="PF00889"/>
    </source>
</evidence>
<dbReference type="Proteomes" id="UP000027665">
    <property type="component" value="Unassembled WGS sequence"/>
</dbReference>
<dbReference type="Gene3D" id="1.10.286.20">
    <property type="match status" value="1"/>
</dbReference>
<organism evidence="7 8">
    <name type="scientific">Synergistes jonesii</name>
    <dbReference type="NCBI Taxonomy" id="2754"/>
    <lineage>
        <taxon>Bacteria</taxon>
        <taxon>Thermotogati</taxon>
        <taxon>Synergistota</taxon>
        <taxon>Synergistia</taxon>
        <taxon>Synergistales</taxon>
        <taxon>Synergistaceae</taxon>
        <taxon>Synergistes</taxon>
    </lineage>
</organism>
<comment type="similarity">
    <text evidence="1 5">Belongs to the EF-Ts family.</text>
</comment>